<proteinExistence type="predicted"/>
<dbReference type="AlphaFoldDB" id="A0A164W8M8"/>
<gene>
    <name evidence="1" type="ORF">APZ42_021909</name>
</gene>
<organism evidence="1 2">
    <name type="scientific">Daphnia magna</name>
    <dbReference type="NCBI Taxonomy" id="35525"/>
    <lineage>
        <taxon>Eukaryota</taxon>
        <taxon>Metazoa</taxon>
        <taxon>Ecdysozoa</taxon>
        <taxon>Arthropoda</taxon>
        <taxon>Crustacea</taxon>
        <taxon>Branchiopoda</taxon>
        <taxon>Diplostraca</taxon>
        <taxon>Cladocera</taxon>
        <taxon>Anomopoda</taxon>
        <taxon>Daphniidae</taxon>
        <taxon>Daphnia</taxon>
    </lineage>
</organism>
<comment type="caution">
    <text evidence="1">The sequence shown here is derived from an EMBL/GenBank/DDBJ whole genome shotgun (WGS) entry which is preliminary data.</text>
</comment>
<dbReference type="Proteomes" id="UP000076858">
    <property type="component" value="Unassembled WGS sequence"/>
</dbReference>
<evidence type="ECO:0000313" key="2">
    <source>
        <dbReference type="Proteomes" id="UP000076858"/>
    </source>
</evidence>
<protein>
    <submittedName>
        <fullName evidence="1">Uncharacterized protein</fullName>
    </submittedName>
</protein>
<name>A0A164W8M8_9CRUS</name>
<sequence length="94" mass="10613">MMVLLTRHILHERSDASSIDSTHGEETTNEFSFLFIGLSETEMGSMCAYMCVFVWEGGRVGPRAERRERHCVKPYTPADNFVLLFSIVYCASGS</sequence>
<evidence type="ECO:0000313" key="1">
    <source>
        <dbReference type="EMBL" id="KZS13051.1"/>
    </source>
</evidence>
<keyword evidence="2" id="KW-1185">Reference proteome</keyword>
<reference evidence="1 2" key="1">
    <citation type="submission" date="2016-03" db="EMBL/GenBank/DDBJ databases">
        <title>EvidentialGene: Evidence-directed Construction of Genes on Genomes.</title>
        <authorList>
            <person name="Gilbert D.G."/>
            <person name="Choi J.-H."/>
            <person name="Mockaitis K."/>
            <person name="Colbourne J."/>
            <person name="Pfrender M."/>
        </authorList>
    </citation>
    <scope>NUCLEOTIDE SEQUENCE [LARGE SCALE GENOMIC DNA]</scope>
    <source>
        <strain evidence="1 2">Xinb3</strain>
        <tissue evidence="1">Complete organism</tissue>
    </source>
</reference>
<accession>A0A164W8M8</accession>
<dbReference type="EMBL" id="LRGB01001294">
    <property type="protein sequence ID" value="KZS13051.1"/>
    <property type="molecule type" value="Genomic_DNA"/>
</dbReference>